<dbReference type="Gene3D" id="3.30.160.20">
    <property type="match status" value="1"/>
</dbReference>
<evidence type="ECO:0000256" key="3">
    <source>
        <dbReference type="ARBA" id="ARBA00022884"/>
    </source>
</evidence>
<dbReference type="InterPro" id="IPR013810">
    <property type="entry name" value="Ribosomal_uS5_N"/>
</dbReference>
<evidence type="ECO:0000256" key="2">
    <source>
        <dbReference type="ARBA" id="ARBA00022730"/>
    </source>
</evidence>
<dbReference type="PANTHER" id="PTHR48277">
    <property type="entry name" value="MITOCHONDRIAL RIBOSOMAL PROTEIN S5"/>
    <property type="match status" value="1"/>
</dbReference>
<reference evidence="11 12" key="1">
    <citation type="journal article" date="2015" name="Genome Announc.">
        <title>Expanding the biotechnology potential of lactobacilli through comparative genomics of 213 strains and associated genera.</title>
        <authorList>
            <person name="Sun Z."/>
            <person name="Harris H.M."/>
            <person name="McCann A."/>
            <person name="Guo C."/>
            <person name="Argimon S."/>
            <person name="Zhang W."/>
            <person name="Yang X."/>
            <person name="Jeffery I.B."/>
            <person name="Cooney J.C."/>
            <person name="Kagawa T.F."/>
            <person name="Liu W."/>
            <person name="Song Y."/>
            <person name="Salvetti E."/>
            <person name="Wrobel A."/>
            <person name="Rasinkangas P."/>
            <person name="Parkhill J."/>
            <person name="Rea M.C."/>
            <person name="O'Sullivan O."/>
            <person name="Ritari J."/>
            <person name="Douillard F.P."/>
            <person name="Paul Ross R."/>
            <person name="Yang R."/>
            <person name="Briner A.E."/>
            <person name="Felis G.E."/>
            <person name="de Vos W.M."/>
            <person name="Barrangou R."/>
            <person name="Klaenhammer T.R."/>
            <person name="Caufield P.W."/>
            <person name="Cui Y."/>
            <person name="Zhang H."/>
            <person name="O'Toole P.W."/>
        </authorList>
    </citation>
    <scope>NUCLEOTIDE SEQUENCE [LARGE SCALE GENOMIC DNA]</scope>
    <source>
        <strain evidence="11 12">DSM 15354</strain>
    </source>
</reference>
<dbReference type="OrthoDB" id="9809045at2"/>
<dbReference type="SUPFAM" id="SSF54768">
    <property type="entry name" value="dsRNA-binding domain-like"/>
    <property type="match status" value="1"/>
</dbReference>
<dbReference type="GO" id="GO:0015935">
    <property type="term" value="C:small ribosomal subunit"/>
    <property type="evidence" value="ECO:0007669"/>
    <property type="project" value="InterPro"/>
</dbReference>
<comment type="function">
    <text evidence="8">With S4 and S12 plays an important role in translational accuracy.</text>
</comment>
<dbReference type="Proteomes" id="UP000051931">
    <property type="component" value="Unassembled WGS sequence"/>
</dbReference>
<keyword evidence="5 8" id="KW-0687">Ribonucleoprotein</keyword>
<dbReference type="eggNOG" id="COG0098">
    <property type="taxonomic scope" value="Bacteria"/>
</dbReference>
<dbReference type="InterPro" id="IPR014721">
    <property type="entry name" value="Ribsml_uS5_D2-typ_fold_subgr"/>
</dbReference>
<evidence type="ECO:0000256" key="8">
    <source>
        <dbReference type="HAMAP-Rule" id="MF_01307"/>
    </source>
</evidence>
<dbReference type="GO" id="GO:0003735">
    <property type="term" value="F:structural constituent of ribosome"/>
    <property type="evidence" value="ECO:0007669"/>
    <property type="project" value="UniProtKB-UniRule"/>
</dbReference>
<dbReference type="FunFam" id="3.30.160.20:FF:000001">
    <property type="entry name" value="30S ribosomal protein S5"/>
    <property type="match status" value="1"/>
</dbReference>
<keyword evidence="4 8" id="KW-0689">Ribosomal protein</keyword>
<evidence type="ECO:0000313" key="11">
    <source>
        <dbReference type="EMBL" id="KRL63162.1"/>
    </source>
</evidence>
<dbReference type="InterPro" id="IPR018192">
    <property type="entry name" value="Ribosomal_uS5_N_CS"/>
</dbReference>
<evidence type="ECO:0000256" key="4">
    <source>
        <dbReference type="ARBA" id="ARBA00022980"/>
    </source>
</evidence>
<comment type="caution">
    <text evidence="11">The sequence shown here is derived from an EMBL/GenBank/DDBJ whole genome shotgun (WGS) entry which is preliminary data.</text>
</comment>
<comment type="subunit">
    <text evidence="7 8">Part of the 30S ribosomal subunit. Contacts proteins S4 and S8.</text>
</comment>
<evidence type="ECO:0000313" key="12">
    <source>
        <dbReference type="Proteomes" id="UP000051931"/>
    </source>
</evidence>
<dbReference type="GO" id="GO:0006412">
    <property type="term" value="P:translation"/>
    <property type="evidence" value="ECO:0007669"/>
    <property type="project" value="UniProtKB-UniRule"/>
</dbReference>
<dbReference type="InterPro" id="IPR000851">
    <property type="entry name" value="Ribosomal_uS5"/>
</dbReference>
<dbReference type="AlphaFoldDB" id="A0A0R1S8M7"/>
<comment type="domain">
    <text evidence="8">The N-terminal domain interacts with the head of the 30S subunit; the C-terminal domain interacts with the body and contacts protein S4. The interaction surface between S4 and S5 is involved in control of translational fidelity.</text>
</comment>
<dbReference type="Pfam" id="PF00333">
    <property type="entry name" value="Ribosomal_S5"/>
    <property type="match status" value="1"/>
</dbReference>
<dbReference type="GO" id="GO:0005737">
    <property type="term" value="C:cytoplasm"/>
    <property type="evidence" value="ECO:0007669"/>
    <property type="project" value="UniProtKB-ARBA"/>
</dbReference>
<evidence type="ECO:0000256" key="7">
    <source>
        <dbReference type="ARBA" id="ARBA00062000"/>
    </source>
</evidence>
<protein>
    <recommendedName>
        <fullName evidence="6 8">Small ribosomal subunit protein uS5</fullName>
    </recommendedName>
</protein>
<dbReference type="NCBIfam" id="TIGR01021">
    <property type="entry name" value="rpsE_bact"/>
    <property type="match status" value="1"/>
</dbReference>
<evidence type="ECO:0000256" key="1">
    <source>
        <dbReference type="ARBA" id="ARBA00008945"/>
    </source>
</evidence>
<dbReference type="GO" id="GO:0042254">
    <property type="term" value="P:ribosome biogenesis"/>
    <property type="evidence" value="ECO:0007669"/>
    <property type="project" value="UniProtKB-ARBA"/>
</dbReference>
<sequence>MANRNDSRKDRRPKDEIEDQLVAVNRITKVVKGGRRMRFAALVVVGDKKGHVGFGTGKAQEVPEAIRKAVEAGKKNMISVPTVGTTIPHEVIGHFGSGNILLKPAEAGSGVAAGGAVRIVMDMAGIADITSKSLGSNTPINVVRATIDGLKKLKTREDVLKLRESAKSLQD</sequence>
<comment type="similarity">
    <text evidence="1 8 9">Belongs to the universal ribosomal protein uS5 family.</text>
</comment>
<dbReference type="GeneID" id="97458510"/>
<dbReference type="PROSITE" id="PS00585">
    <property type="entry name" value="RIBOSOMAL_S5"/>
    <property type="match status" value="1"/>
</dbReference>
<evidence type="ECO:0000256" key="6">
    <source>
        <dbReference type="ARBA" id="ARBA00035255"/>
    </source>
</evidence>
<dbReference type="InterPro" id="IPR005712">
    <property type="entry name" value="Ribosomal_uS5_bac-type"/>
</dbReference>
<dbReference type="InterPro" id="IPR020568">
    <property type="entry name" value="Ribosomal_Su5_D2-typ_SF"/>
</dbReference>
<proteinExistence type="inferred from homology"/>
<keyword evidence="2 8" id="KW-0699">rRNA-binding</keyword>
<keyword evidence="3 8" id="KW-0694">RNA-binding</keyword>
<organism evidence="11 12">
    <name type="scientific">Lactobacillus psittaci DSM 15354</name>
    <dbReference type="NCBI Taxonomy" id="1122152"/>
    <lineage>
        <taxon>Bacteria</taxon>
        <taxon>Bacillati</taxon>
        <taxon>Bacillota</taxon>
        <taxon>Bacilli</taxon>
        <taxon>Lactobacillales</taxon>
        <taxon>Lactobacillaceae</taxon>
        <taxon>Lactobacillus</taxon>
    </lineage>
</organism>
<evidence type="ECO:0000259" key="10">
    <source>
        <dbReference type="PROSITE" id="PS50881"/>
    </source>
</evidence>
<accession>A0A0R1S8M7</accession>
<dbReference type="EMBL" id="AZFB01000005">
    <property type="protein sequence ID" value="KRL63162.1"/>
    <property type="molecule type" value="Genomic_DNA"/>
</dbReference>
<name>A0A0R1S8M7_9LACO</name>
<dbReference type="GO" id="GO:0019843">
    <property type="term" value="F:rRNA binding"/>
    <property type="evidence" value="ECO:0007669"/>
    <property type="project" value="UniProtKB-UniRule"/>
</dbReference>
<dbReference type="FunFam" id="3.30.230.10:FF:000002">
    <property type="entry name" value="30S ribosomal protein S5"/>
    <property type="match status" value="1"/>
</dbReference>
<comment type="function">
    <text evidence="8">Located at the back of the 30S subunit body where it stabilizes the conformation of the head with respect to the body.</text>
</comment>
<dbReference type="Pfam" id="PF03719">
    <property type="entry name" value="Ribosomal_S5_C"/>
    <property type="match status" value="1"/>
</dbReference>
<dbReference type="RefSeq" id="WP_006585188.1">
    <property type="nucleotide sequence ID" value="NZ_AZFB01000005.1"/>
</dbReference>
<dbReference type="PATRIC" id="fig|1122152.4.peg.1132"/>
<evidence type="ECO:0000256" key="5">
    <source>
        <dbReference type="ARBA" id="ARBA00023274"/>
    </source>
</evidence>
<dbReference type="HAMAP" id="MF_01307_B">
    <property type="entry name" value="Ribosomal_uS5_B"/>
    <property type="match status" value="1"/>
</dbReference>
<dbReference type="PANTHER" id="PTHR48277:SF1">
    <property type="entry name" value="MITOCHONDRIAL RIBOSOMAL PROTEIN S5"/>
    <property type="match status" value="1"/>
</dbReference>
<dbReference type="SUPFAM" id="SSF54211">
    <property type="entry name" value="Ribosomal protein S5 domain 2-like"/>
    <property type="match status" value="1"/>
</dbReference>
<gene>
    <name evidence="8" type="primary">rpsE</name>
    <name evidence="11" type="ORF">FC23_GL001102</name>
</gene>
<dbReference type="InterPro" id="IPR005324">
    <property type="entry name" value="Ribosomal_uS5_C"/>
</dbReference>
<dbReference type="Gene3D" id="3.30.230.10">
    <property type="match status" value="1"/>
</dbReference>
<evidence type="ECO:0000256" key="9">
    <source>
        <dbReference type="RuleBase" id="RU003823"/>
    </source>
</evidence>
<feature type="domain" description="S5 DRBM" evidence="10">
    <location>
        <begin position="17"/>
        <end position="80"/>
    </location>
</feature>
<dbReference type="STRING" id="1122152.GCA_000425905_00754"/>
<dbReference type="PROSITE" id="PS50881">
    <property type="entry name" value="S5_DSRBD"/>
    <property type="match status" value="1"/>
</dbReference>
<keyword evidence="12" id="KW-1185">Reference proteome</keyword>